<accession>A0A934VH34</accession>
<dbReference type="Proteomes" id="UP000604083">
    <property type="component" value="Unassembled WGS sequence"/>
</dbReference>
<organism evidence="1 2">
    <name type="scientific">Roseibacillus ishigakijimensis</name>
    <dbReference type="NCBI Taxonomy" id="454146"/>
    <lineage>
        <taxon>Bacteria</taxon>
        <taxon>Pseudomonadati</taxon>
        <taxon>Verrucomicrobiota</taxon>
        <taxon>Verrucomicrobiia</taxon>
        <taxon>Verrucomicrobiales</taxon>
        <taxon>Verrucomicrobiaceae</taxon>
        <taxon>Roseibacillus</taxon>
    </lineage>
</organism>
<comment type="caution">
    <text evidence="1">The sequence shown here is derived from an EMBL/GenBank/DDBJ whole genome shotgun (WGS) entry which is preliminary data.</text>
</comment>
<name>A0A934VH34_9BACT</name>
<proteinExistence type="predicted"/>
<evidence type="ECO:0000313" key="1">
    <source>
        <dbReference type="EMBL" id="MBK1833523.1"/>
    </source>
</evidence>
<protein>
    <submittedName>
        <fullName evidence="1">Uncharacterized protein</fullName>
    </submittedName>
</protein>
<dbReference type="AlphaFoldDB" id="A0A934VH34"/>
<dbReference type="RefSeq" id="WP_200390955.1">
    <property type="nucleotide sequence ID" value="NZ_JAENIO010000009.1"/>
</dbReference>
<sequence length="214" mass="23929">MADIKGESGGTAEAKCVRFIECFRELPLGQFKIARSNLGSSCSKIYPAAPQKWNDSGRSSRHDFAWFVYWWKFDAPPVQSSAVPTAGGLFQFDVQVFVAVARKSFWFSGDKRKVFAPKRVVILSVQARWNWHGDKCEFALVSDSHSPESETRQFIVGESQQPRGIWHSTPVPTPDPIGPCEWQSQIVEMPDCNPPLRGFSSIGTMKTLDGDLCP</sequence>
<keyword evidence="2" id="KW-1185">Reference proteome</keyword>
<reference evidence="1" key="1">
    <citation type="submission" date="2021-01" db="EMBL/GenBank/DDBJ databases">
        <title>Modified the classification status of verrucomicrobia.</title>
        <authorList>
            <person name="Feng X."/>
        </authorList>
    </citation>
    <scope>NUCLEOTIDE SEQUENCE</scope>
    <source>
        <strain evidence="1">KCTC 12986</strain>
    </source>
</reference>
<dbReference type="EMBL" id="JAENIO010000009">
    <property type="protein sequence ID" value="MBK1833523.1"/>
    <property type="molecule type" value="Genomic_DNA"/>
</dbReference>
<gene>
    <name evidence="1" type="ORF">JIN78_05555</name>
</gene>
<evidence type="ECO:0000313" key="2">
    <source>
        <dbReference type="Proteomes" id="UP000604083"/>
    </source>
</evidence>